<dbReference type="AlphaFoldDB" id="A0AA92UP84"/>
<accession>A0AA92UP84</accession>
<sequence length="72" mass="8007">MSTLNGTESITFTEKAREKVTQKELREAKHKFDGAEALKATARKTGFTFKKLPEGAIKALNRSNKGNPIELE</sequence>
<protein>
    <submittedName>
        <fullName evidence="1">Uncharacterized protein</fullName>
    </submittedName>
</protein>
<dbReference type="EMBL" id="QSCI01000010">
    <property type="protein sequence ID" value="RGX97078.1"/>
    <property type="molecule type" value="Genomic_DNA"/>
</dbReference>
<dbReference type="Proteomes" id="UP000285604">
    <property type="component" value="Unassembled WGS sequence"/>
</dbReference>
<gene>
    <name evidence="1" type="ORF">DXA63_04190</name>
</gene>
<evidence type="ECO:0000313" key="2">
    <source>
        <dbReference type="Proteomes" id="UP000285604"/>
    </source>
</evidence>
<name>A0AA92UP84_9BACT</name>
<reference evidence="1 2" key="1">
    <citation type="submission" date="2018-08" db="EMBL/GenBank/DDBJ databases">
        <title>A genome reference for cultivated species of the human gut microbiota.</title>
        <authorList>
            <person name="Zou Y."/>
            <person name="Xue W."/>
            <person name="Luo G."/>
        </authorList>
    </citation>
    <scope>NUCLEOTIDE SEQUENCE [LARGE SCALE GENOMIC DNA]</scope>
    <source>
        <strain evidence="1 2">OF03-3</strain>
    </source>
</reference>
<evidence type="ECO:0000313" key="1">
    <source>
        <dbReference type="EMBL" id="RGX97078.1"/>
    </source>
</evidence>
<comment type="caution">
    <text evidence="1">The sequence shown here is derived from an EMBL/GenBank/DDBJ whole genome shotgun (WGS) entry which is preliminary data.</text>
</comment>
<organism evidence="1 2">
    <name type="scientific">Segatella copri</name>
    <dbReference type="NCBI Taxonomy" id="165179"/>
    <lineage>
        <taxon>Bacteria</taxon>
        <taxon>Pseudomonadati</taxon>
        <taxon>Bacteroidota</taxon>
        <taxon>Bacteroidia</taxon>
        <taxon>Bacteroidales</taxon>
        <taxon>Prevotellaceae</taxon>
        <taxon>Segatella</taxon>
    </lineage>
</organism>
<proteinExistence type="predicted"/>